<feature type="compositionally biased region" description="Acidic residues" evidence="1">
    <location>
        <begin position="1211"/>
        <end position="1227"/>
    </location>
</feature>
<evidence type="ECO:0000313" key="3">
    <source>
        <dbReference type="Proteomes" id="UP000593566"/>
    </source>
</evidence>
<feature type="compositionally biased region" description="Polar residues" evidence="1">
    <location>
        <begin position="1112"/>
        <end position="1123"/>
    </location>
</feature>
<keyword evidence="3" id="KW-1185">Reference proteome</keyword>
<feature type="compositionally biased region" description="Polar residues" evidence="1">
    <location>
        <begin position="904"/>
        <end position="920"/>
    </location>
</feature>
<feature type="region of interest" description="Disordered" evidence="1">
    <location>
        <begin position="844"/>
        <end position="1090"/>
    </location>
</feature>
<feature type="compositionally biased region" description="Polar residues" evidence="1">
    <location>
        <begin position="61"/>
        <end position="99"/>
    </location>
</feature>
<feature type="compositionally biased region" description="Polar residues" evidence="1">
    <location>
        <begin position="1"/>
        <end position="14"/>
    </location>
</feature>
<feature type="compositionally biased region" description="Low complexity" evidence="1">
    <location>
        <begin position="45"/>
        <end position="57"/>
    </location>
</feature>
<feature type="region of interest" description="Disordered" evidence="1">
    <location>
        <begin position="448"/>
        <end position="518"/>
    </location>
</feature>
<feature type="compositionally biased region" description="Low complexity" evidence="1">
    <location>
        <begin position="1030"/>
        <end position="1043"/>
    </location>
</feature>
<organism evidence="2 3">
    <name type="scientific">Letharia lupina</name>
    <dbReference type="NCBI Taxonomy" id="560253"/>
    <lineage>
        <taxon>Eukaryota</taxon>
        <taxon>Fungi</taxon>
        <taxon>Dikarya</taxon>
        <taxon>Ascomycota</taxon>
        <taxon>Pezizomycotina</taxon>
        <taxon>Lecanoromycetes</taxon>
        <taxon>OSLEUM clade</taxon>
        <taxon>Lecanoromycetidae</taxon>
        <taxon>Lecanorales</taxon>
        <taxon>Lecanorineae</taxon>
        <taxon>Parmeliaceae</taxon>
        <taxon>Letharia</taxon>
    </lineage>
</organism>
<comment type="caution">
    <text evidence="2">The sequence shown here is derived from an EMBL/GenBank/DDBJ whole genome shotgun (WGS) entry which is preliminary data.</text>
</comment>
<dbReference type="AlphaFoldDB" id="A0A8H6CDJ2"/>
<feature type="compositionally biased region" description="Low complexity" evidence="1">
    <location>
        <begin position="469"/>
        <end position="493"/>
    </location>
</feature>
<name>A0A8H6CDJ2_9LECA</name>
<feature type="region of interest" description="Disordered" evidence="1">
    <location>
        <begin position="1104"/>
        <end position="1227"/>
    </location>
</feature>
<dbReference type="Proteomes" id="UP000593566">
    <property type="component" value="Unassembled WGS sequence"/>
</dbReference>
<feature type="compositionally biased region" description="Polar residues" evidence="1">
    <location>
        <begin position="927"/>
        <end position="943"/>
    </location>
</feature>
<feature type="compositionally biased region" description="Acidic residues" evidence="1">
    <location>
        <begin position="966"/>
        <end position="982"/>
    </location>
</feature>
<evidence type="ECO:0000313" key="2">
    <source>
        <dbReference type="EMBL" id="KAF6221259.1"/>
    </source>
</evidence>
<protein>
    <submittedName>
        <fullName evidence="2">Uncharacterized protein</fullName>
    </submittedName>
</protein>
<feature type="region of interest" description="Disordered" evidence="1">
    <location>
        <begin position="640"/>
        <end position="688"/>
    </location>
</feature>
<feature type="region of interest" description="Disordered" evidence="1">
    <location>
        <begin position="1"/>
        <end position="99"/>
    </location>
</feature>
<feature type="compositionally biased region" description="Polar residues" evidence="1">
    <location>
        <begin position="672"/>
        <end position="686"/>
    </location>
</feature>
<feature type="compositionally biased region" description="Polar residues" evidence="1">
    <location>
        <begin position="1044"/>
        <end position="1065"/>
    </location>
</feature>
<evidence type="ECO:0000256" key="1">
    <source>
        <dbReference type="SAM" id="MobiDB-lite"/>
    </source>
</evidence>
<feature type="compositionally biased region" description="Basic and acidic residues" evidence="1">
    <location>
        <begin position="1201"/>
        <end position="1210"/>
    </location>
</feature>
<accession>A0A8H6CDJ2</accession>
<feature type="compositionally biased region" description="Polar residues" evidence="1">
    <location>
        <begin position="30"/>
        <end position="44"/>
    </location>
</feature>
<reference evidence="2 3" key="1">
    <citation type="journal article" date="2020" name="Genomics">
        <title>Complete, high-quality genomes from long-read metagenomic sequencing of two wolf lichen thalli reveals enigmatic genome architecture.</title>
        <authorList>
            <person name="McKenzie S.K."/>
            <person name="Walston R.F."/>
            <person name="Allen J.L."/>
        </authorList>
    </citation>
    <scope>NUCLEOTIDE SEQUENCE [LARGE SCALE GENOMIC DNA]</scope>
    <source>
        <strain evidence="2">WasteWater1</strain>
    </source>
</reference>
<feature type="compositionally biased region" description="Polar residues" evidence="1">
    <location>
        <begin position="643"/>
        <end position="662"/>
    </location>
</feature>
<feature type="compositionally biased region" description="Basic and acidic residues" evidence="1">
    <location>
        <begin position="1150"/>
        <end position="1162"/>
    </location>
</feature>
<dbReference type="GeneID" id="59330528"/>
<proteinExistence type="predicted"/>
<sequence length="1227" mass="134108">MSLSVSTRTANGQSVGAEPSHSLPLRDGMRTQQPRAEPSPSDQLTPAATPTAPTRRAQVPHQEQSHSVAQAHSPTTVQGVSSPSPVRPDSNVNSNHYSLSRPQDWDVAYNQPRNPASYSVIQPAMNGHSMPNPAHSTTMAEGLHFERLGYPYPPPGDPYPIISAAVPSAEFNALTNSNNCQCGPGCTCVYCATHPYNDATRERVQDLSQIMAMDNYWAVNPVSPPPSRYGVAPTNGTNIEPVMGQGYPPLDEGPFPSAASEWTNAPIQGPELQPTFDEGSSVDNGVYFNDFSPRTMRNSGAVVIADARDVSLIRDIMGFPIRECPSLLGSGAAGIGARPRLLSKARSGARNMNWTGGALSRSRNTNAKVSLSVKQKNHFAKARVNLQNGQRPSPPQIQYFDFGEWKLENGVHDDRRSGPSKCRVSSQRTLDQFENVQGVVRKLQTLRPRNEGNKRKRSLINDTEGHVLPSGIAIPPISPSIISSRRPSRSSPIQTEPIAKRTSKRPRTPTPSTSDELDPLAVVDSVEAKRRKLLQESDWVGVERQRRMSKPVKMKFTDAKDRDLIGRRRPLNGSAVQNRWNGQNSRRMEAPLMASYSEKPRGQHGGFADEYWSAEGVSIRIGSTAMNTGPILDEMLDCYQSPGPVQSSSPLANSFKYDNTGPTPKPQHQRGESTAPSSFRNESSEPFRSLFSPEEIKPSGVAQLVEAATIADNDNTPLAEDELQLPEDYHLPEPERGFRLVFEQTPQPRGWTSELNHRSSPIVRDFALTKGRLPGAATEQSAHPEDLNVLEEQISEYAPVEDAKSCTSPLSIATSRYMQELENQSYGSGGRRLFAMNMADKAATTGDQPAVNMNKAEGQRGTTGDRERKTSVQPDEIQDKENVEPTEDEDEIWRSLINLDDISDFQSRQEQPPSTHTPQATARALANEQQVLDQASRKSNAQNAPPDDEMIWRNFIFSDSGPNDEWVIEEASPESSPDDDISTYDPARTQPSMVAEAATSPVKQNPHLMDEMRDDSPPVLDHASRHANASTSSTRSLGISSTTPQQVLHSSGSPSRSSVLATASSPAIHDSQSHSSDLYLPDRNHRISNPSSLIAEASSSLPTHVIRPLSPTRGTHNPSSSSDELAWTPSRFPGPAAKEKVVFKKPSRYVGERAGARPEPVHLGRNVNDSKKTKKTKTKTMSLAEAVERAKGKMGRKKGKGGRDVGHGDEEAGEIGVDDDDDDIVDD</sequence>
<dbReference type="EMBL" id="JACCJB010000014">
    <property type="protein sequence ID" value="KAF6221259.1"/>
    <property type="molecule type" value="Genomic_DNA"/>
</dbReference>
<dbReference type="RefSeq" id="XP_037150694.1">
    <property type="nucleotide sequence ID" value="XM_037293041.1"/>
</dbReference>
<gene>
    <name evidence="2" type="ORF">HO133_002114</name>
</gene>